<organism evidence="1">
    <name type="scientific">Tanacetum cinerariifolium</name>
    <name type="common">Dalmatian daisy</name>
    <name type="synonym">Chrysanthemum cinerariifolium</name>
    <dbReference type="NCBI Taxonomy" id="118510"/>
    <lineage>
        <taxon>Eukaryota</taxon>
        <taxon>Viridiplantae</taxon>
        <taxon>Streptophyta</taxon>
        <taxon>Embryophyta</taxon>
        <taxon>Tracheophyta</taxon>
        <taxon>Spermatophyta</taxon>
        <taxon>Magnoliopsida</taxon>
        <taxon>eudicotyledons</taxon>
        <taxon>Gunneridae</taxon>
        <taxon>Pentapetalae</taxon>
        <taxon>asterids</taxon>
        <taxon>campanulids</taxon>
        <taxon>Asterales</taxon>
        <taxon>Asteraceae</taxon>
        <taxon>Asteroideae</taxon>
        <taxon>Anthemideae</taxon>
        <taxon>Anthemidinae</taxon>
        <taxon>Tanacetum</taxon>
    </lineage>
</organism>
<gene>
    <name evidence="1" type="ORF">Tci_609031</name>
</gene>
<proteinExistence type="predicted"/>
<sequence length="90" mass="10352">MFGENEMEDGDQVTISISDYSKNDMRECGLSFVYDDGKNGKKEDPLSYYKSWNHIIGGDLSPYQLTTQEYNLNNHQLVRGSLPFIARRPL</sequence>
<dbReference type="AlphaFoldDB" id="A0A699JHJ9"/>
<keyword evidence="1" id="KW-0675">Receptor</keyword>
<dbReference type="EMBL" id="BKCJ010412523">
    <property type="protein sequence ID" value="GFA37059.1"/>
    <property type="molecule type" value="Genomic_DNA"/>
</dbReference>
<comment type="caution">
    <text evidence="1">The sequence shown here is derived from an EMBL/GenBank/DDBJ whole genome shotgun (WGS) entry which is preliminary data.</text>
</comment>
<protein>
    <submittedName>
        <fullName evidence="1">Toll/interleukin-1 receptor (TIR) domain-containing protein</fullName>
    </submittedName>
</protein>
<evidence type="ECO:0000313" key="1">
    <source>
        <dbReference type="EMBL" id="GFA37059.1"/>
    </source>
</evidence>
<name>A0A699JHJ9_TANCI</name>
<reference evidence="1" key="1">
    <citation type="journal article" date="2019" name="Sci. Rep.">
        <title>Draft genome of Tanacetum cinerariifolium, the natural source of mosquito coil.</title>
        <authorList>
            <person name="Yamashiro T."/>
            <person name="Shiraishi A."/>
            <person name="Satake H."/>
            <person name="Nakayama K."/>
        </authorList>
    </citation>
    <scope>NUCLEOTIDE SEQUENCE</scope>
</reference>
<accession>A0A699JHJ9</accession>